<dbReference type="EMBL" id="JBAMMX010000021">
    <property type="protein sequence ID" value="KAK6919593.1"/>
    <property type="molecule type" value="Genomic_DNA"/>
</dbReference>
<keyword evidence="6" id="KW-1015">Disulfide bond</keyword>
<evidence type="ECO:0000313" key="8">
    <source>
        <dbReference type="EMBL" id="KAK6919593.1"/>
    </source>
</evidence>
<dbReference type="Proteomes" id="UP001370490">
    <property type="component" value="Unassembled WGS sequence"/>
</dbReference>
<evidence type="ECO:0000256" key="1">
    <source>
        <dbReference type="ARBA" id="ARBA00004613"/>
    </source>
</evidence>
<comment type="subcellular location">
    <subcellularLocation>
        <location evidence="1">Secreted</location>
    </subcellularLocation>
</comment>
<evidence type="ECO:0000256" key="6">
    <source>
        <dbReference type="ARBA" id="ARBA00023157"/>
    </source>
</evidence>
<keyword evidence="3" id="KW-0964">Secreted</keyword>
<evidence type="ECO:0000256" key="3">
    <source>
        <dbReference type="ARBA" id="ARBA00022525"/>
    </source>
</evidence>
<keyword evidence="9" id="KW-1185">Reference proteome</keyword>
<evidence type="ECO:0000256" key="2">
    <source>
        <dbReference type="ARBA" id="ARBA00009178"/>
    </source>
</evidence>
<dbReference type="GO" id="GO:0005576">
    <property type="term" value="C:extracellular region"/>
    <property type="evidence" value="ECO:0007669"/>
    <property type="project" value="UniProtKB-SubCell"/>
</dbReference>
<keyword evidence="4" id="KW-0372">Hormone</keyword>
<dbReference type="InterPro" id="IPR008801">
    <property type="entry name" value="RALF"/>
</dbReference>
<dbReference type="GO" id="GO:0005179">
    <property type="term" value="F:hormone activity"/>
    <property type="evidence" value="ECO:0007669"/>
    <property type="project" value="UniProtKB-KW"/>
</dbReference>
<dbReference type="PANTHER" id="PTHR33136:SF89">
    <property type="entry name" value="PROTEIN RALF-LIKE 19"/>
    <property type="match status" value="1"/>
</dbReference>
<dbReference type="GO" id="GO:0009506">
    <property type="term" value="C:plasmodesma"/>
    <property type="evidence" value="ECO:0007669"/>
    <property type="project" value="TreeGrafter"/>
</dbReference>
<comment type="caution">
    <text evidence="8">The sequence shown here is derived from an EMBL/GenBank/DDBJ whole genome shotgun (WGS) entry which is preliminary data.</text>
</comment>
<evidence type="ECO:0000256" key="5">
    <source>
        <dbReference type="ARBA" id="ARBA00022729"/>
    </source>
</evidence>
<accession>A0AAN8Z3S1</accession>
<evidence type="ECO:0000256" key="7">
    <source>
        <dbReference type="SAM" id="SignalP"/>
    </source>
</evidence>
<comment type="similarity">
    <text evidence="2">Belongs to the plant rapid alkalinization factor (RALF) family.</text>
</comment>
<dbReference type="GO" id="GO:0019722">
    <property type="term" value="P:calcium-mediated signaling"/>
    <property type="evidence" value="ECO:0007669"/>
    <property type="project" value="TreeGrafter"/>
</dbReference>
<reference evidence="8 9" key="1">
    <citation type="submission" date="2023-12" db="EMBL/GenBank/DDBJ databases">
        <title>A high-quality genome assembly for Dillenia turbinata (Dilleniales).</title>
        <authorList>
            <person name="Chanderbali A."/>
        </authorList>
    </citation>
    <scope>NUCLEOTIDE SEQUENCE [LARGE SCALE GENOMIC DNA]</scope>
    <source>
        <strain evidence="8">LSX21</strain>
        <tissue evidence="8">Leaf</tissue>
    </source>
</reference>
<organism evidence="8 9">
    <name type="scientific">Dillenia turbinata</name>
    <dbReference type="NCBI Taxonomy" id="194707"/>
    <lineage>
        <taxon>Eukaryota</taxon>
        <taxon>Viridiplantae</taxon>
        <taxon>Streptophyta</taxon>
        <taxon>Embryophyta</taxon>
        <taxon>Tracheophyta</taxon>
        <taxon>Spermatophyta</taxon>
        <taxon>Magnoliopsida</taxon>
        <taxon>eudicotyledons</taxon>
        <taxon>Gunneridae</taxon>
        <taxon>Pentapetalae</taxon>
        <taxon>Dilleniales</taxon>
        <taxon>Dilleniaceae</taxon>
        <taxon>Dillenia</taxon>
    </lineage>
</organism>
<protein>
    <submittedName>
        <fullName evidence="8">Rapid ALkalinization Factor</fullName>
    </submittedName>
</protein>
<feature type="signal peptide" evidence="7">
    <location>
        <begin position="1"/>
        <end position="22"/>
    </location>
</feature>
<evidence type="ECO:0000313" key="9">
    <source>
        <dbReference type="Proteomes" id="UP001370490"/>
    </source>
</evidence>
<keyword evidence="5 7" id="KW-0732">Signal</keyword>
<feature type="chain" id="PRO_5043036601" evidence="7">
    <location>
        <begin position="23"/>
        <end position="134"/>
    </location>
</feature>
<dbReference type="PANTHER" id="PTHR33136">
    <property type="entry name" value="RAPID ALKALINIZATION FACTOR-LIKE"/>
    <property type="match status" value="1"/>
</dbReference>
<gene>
    <name evidence="8" type="ORF">RJ641_015497</name>
</gene>
<sequence>MEARLCFLFVSLLMVVVKLSSSHINSQWDDHHLNIFSSINQQDELVITSSQKACSGLKGGCSFHEQEEEEEEEREMVSEARLEARKSISYGALKANNVPCNQRGNSYYNCVKSGKANPYRRSCNRITQHHLLVF</sequence>
<proteinExistence type="inferred from homology"/>
<dbReference type="Pfam" id="PF05498">
    <property type="entry name" value="RALF"/>
    <property type="match status" value="1"/>
</dbReference>
<dbReference type="AlphaFoldDB" id="A0AAN8Z3S1"/>
<name>A0AAN8Z3S1_9MAGN</name>
<evidence type="ECO:0000256" key="4">
    <source>
        <dbReference type="ARBA" id="ARBA00022702"/>
    </source>
</evidence>